<keyword evidence="2" id="KW-1185">Reference proteome</keyword>
<dbReference type="EMBL" id="CP078093">
    <property type="protein sequence ID" value="QXM06731.1"/>
    <property type="molecule type" value="Genomic_DNA"/>
</dbReference>
<accession>A0ABX8RD87</accession>
<gene>
    <name evidence="1" type="ORF">KVH43_03140</name>
</gene>
<organism evidence="1 2">
    <name type="scientific">Crassaminicella indica</name>
    <dbReference type="NCBI Taxonomy" id="2855394"/>
    <lineage>
        <taxon>Bacteria</taxon>
        <taxon>Bacillati</taxon>
        <taxon>Bacillota</taxon>
        <taxon>Clostridia</taxon>
        <taxon>Eubacteriales</taxon>
        <taxon>Clostridiaceae</taxon>
        <taxon>Crassaminicella</taxon>
    </lineage>
</organism>
<evidence type="ECO:0000313" key="1">
    <source>
        <dbReference type="EMBL" id="QXM06731.1"/>
    </source>
</evidence>
<protein>
    <submittedName>
        <fullName evidence="1">Uncharacterized protein</fullName>
    </submittedName>
</protein>
<dbReference type="RefSeq" id="WP_218283426.1">
    <property type="nucleotide sequence ID" value="NZ_CP078093.1"/>
</dbReference>
<dbReference type="Proteomes" id="UP000886818">
    <property type="component" value="Chromosome"/>
</dbReference>
<proteinExistence type="predicted"/>
<evidence type="ECO:0000313" key="2">
    <source>
        <dbReference type="Proteomes" id="UP000886818"/>
    </source>
</evidence>
<reference evidence="1" key="1">
    <citation type="submission" date="2021-07" db="EMBL/GenBank/DDBJ databases">
        <title>Complete genome sequence of Crassaminicella sp. 143-21, isolated from a deep-sea hydrothermal vent.</title>
        <authorList>
            <person name="Li X."/>
        </authorList>
    </citation>
    <scope>NUCLEOTIDE SEQUENCE</scope>
    <source>
        <strain evidence="1">143-21</strain>
    </source>
</reference>
<name>A0ABX8RD87_9CLOT</name>
<sequence length="115" mass="12990">MGIGWNFPSNNFGQLNGISEAGIETFRGSPYSSLAREICQNSLDAILDKDKPEFVFHIECSQTSYRTILKTSQTENVKRIPESKLNGRVSVCTFINSAQENLRCLSRRMNCAFNF</sequence>